<organism evidence="1 2">
    <name type="scientific">Ruminococcus albus</name>
    <dbReference type="NCBI Taxonomy" id="1264"/>
    <lineage>
        <taxon>Bacteria</taxon>
        <taxon>Bacillati</taxon>
        <taxon>Bacillota</taxon>
        <taxon>Clostridia</taxon>
        <taxon>Eubacteriales</taxon>
        <taxon>Oscillospiraceae</taxon>
        <taxon>Ruminococcus</taxon>
    </lineage>
</organism>
<dbReference type="RefSeq" id="WP_074832228.1">
    <property type="nucleotide sequence ID" value="NZ_FOAT01000005.1"/>
</dbReference>
<reference evidence="1 2" key="1">
    <citation type="submission" date="2016-10" db="EMBL/GenBank/DDBJ databases">
        <authorList>
            <person name="de Groot N.N."/>
        </authorList>
    </citation>
    <scope>NUCLEOTIDE SEQUENCE [LARGE SCALE GENOMIC DNA]</scope>
    <source>
        <strain evidence="1 2">KH2T6</strain>
    </source>
</reference>
<dbReference type="Proteomes" id="UP000186015">
    <property type="component" value="Unassembled WGS sequence"/>
</dbReference>
<evidence type="ECO:0000313" key="2">
    <source>
        <dbReference type="Proteomes" id="UP000186015"/>
    </source>
</evidence>
<gene>
    <name evidence="1" type="ORF">SAMN05216469_105194</name>
</gene>
<dbReference type="AlphaFoldDB" id="A0A1H7JVC6"/>
<accession>A0A1H7JVC6</accession>
<sequence>MEHNRIKLISAAVFTALLLTGCGKAKVPDFDKDYKEYLDYAFDGNYSISKPMEQRFDVEDRTEYTWQVMYTGNDGEDRSTRILINRGDDYNKKYIDYDNDWTVADLVARVQGTEVCEEIADQILSKYFTETAETDEHLSLKGDGFTISAHTTSCRLMGADLDMLAEFIKPGSGEKYVGTNLADWANDKYNYIEVFFAILDESKTEELTEKFNEVISDYKAITKDPQTYCFKLEGKDSDDSWVTLASECKVQGKDFDAENFRLSNVAEELGIDTDTYIDPD</sequence>
<dbReference type="EMBL" id="FOAT01000005">
    <property type="protein sequence ID" value="SEK77697.1"/>
    <property type="molecule type" value="Genomic_DNA"/>
</dbReference>
<name>A0A1H7JVC6_RUMAL</name>
<proteinExistence type="predicted"/>
<protein>
    <recommendedName>
        <fullName evidence="3">Lipoprotein</fullName>
    </recommendedName>
</protein>
<evidence type="ECO:0000313" key="1">
    <source>
        <dbReference type="EMBL" id="SEK77697.1"/>
    </source>
</evidence>
<evidence type="ECO:0008006" key="3">
    <source>
        <dbReference type="Google" id="ProtNLM"/>
    </source>
</evidence>
<dbReference type="PROSITE" id="PS51257">
    <property type="entry name" value="PROKAR_LIPOPROTEIN"/>
    <property type="match status" value="1"/>
</dbReference>
<dbReference type="OrthoDB" id="1819255at2"/>